<feature type="non-terminal residue" evidence="2">
    <location>
        <position position="71"/>
    </location>
</feature>
<proteinExistence type="predicted"/>
<dbReference type="Proteomes" id="UP000774617">
    <property type="component" value="Unassembled WGS sequence"/>
</dbReference>
<evidence type="ECO:0000256" key="1">
    <source>
        <dbReference type="SAM" id="MobiDB-lite"/>
    </source>
</evidence>
<sequence>GLSRMTKREFWSLFYPAFEAAFTQANIESGFAKTGLHPLNSEAVLQHLRKHEAPRPPSSSNPIQLSPSNLR</sequence>
<feature type="non-terminal residue" evidence="2">
    <location>
        <position position="1"/>
    </location>
</feature>
<organism evidence="2 3">
    <name type="scientific">Macrophomina phaseolina</name>
    <dbReference type="NCBI Taxonomy" id="35725"/>
    <lineage>
        <taxon>Eukaryota</taxon>
        <taxon>Fungi</taxon>
        <taxon>Dikarya</taxon>
        <taxon>Ascomycota</taxon>
        <taxon>Pezizomycotina</taxon>
        <taxon>Dothideomycetes</taxon>
        <taxon>Dothideomycetes incertae sedis</taxon>
        <taxon>Botryosphaeriales</taxon>
        <taxon>Botryosphaeriaceae</taxon>
        <taxon>Macrophomina</taxon>
    </lineage>
</organism>
<name>A0ABQ8FUV9_9PEZI</name>
<reference evidence="2 3" key="1">
    <citation type="journal article" date="2021" name="Nat. Commun.">
        <title>Genetic determinants of endophytism in the Arabidopsis root mycobiome.</title>
        <authorList>
            <person name="Mesny F."/>
            <person name="Miyauchi S."/>
            <person name="Thiergart T."/>
            <person name="Pickel B."/>
            <person name="Atanasova L."/>
            <person name="Karlsson M."/>
            <person name="Huettel B."/>
            <person name="Barry K.W."/>
            <person name="Haridas S."/>
            <person name="Chen C."/>
            <person name="Bauer D."/>
            <person name="Andreopoulos W."/>
            <person name="Pangilinan J."/>
            <person name="LaButti K."/>
            <person name="Riley R."/>
            <person name="Lipzen A."/>
            <person name="Clum A."/>
            <person name="Drula E."/>
            <person name="Henrissat B."/>
            <person name="Kohler A."/>
            <person name="Grigoriev I.V."/>
            <person name="Martin F.M."/>
            <person name="Hacquard S."/>
        </authorList>
    </citation>
    <scope>NUCLEOTIDE SEQUENCE [LARGE SCALE GENOMIC DNA]</scope>
    <source>
        <strain evidence="2 3">MPI-SDFR-AT-0080</strain>
    </source>
</reference>
<feature type="region of interest" description="Disordered" evidence="1">
    <location>
        <begin position="48"/>
        <end position="71"/>
    </location>
</feature>
<accession>A0ABQ8FUV9</accession>
<evidence type="ECO:0000313" key="2">
    <source>
        <dbReference type="EMBL" id="KAH7020658.1"/>
    </source>
</evidence>
<protein>
    <submittedName>
        <fullName evidence="2">Uncharacterized protein</fullName>
    </submittedName>
</protein>
<evidence type="ECO:0000313" key="3">
    <source>
        <dbReference type="Proteomes" id="UP000774617"/>
    </source>
</evidence>
<dbReference type="EMBL" id="JAGTJR010000066">
    <property type="protein sequence ID" value="KAH7020658.1"/>
    <property type="molecule type" value="Genomic_DNA"/>
</dbReference>
<keyword evidence="3" id="KW-1185">Reference proteome</keyword>
<comment type="caution">
    <text evidence="2">The sequence shown here is derived from an EMBL/GenBank/DDBJ whole genome shotgun (WGS) entry which is preliminary data.</text>
</comment>
<feature type="compositionally biased region" description="Polar residues" evidence="1">
    <location>
        <begin position="58"/>
        <end position="71"/>
    </location>
</feature>
<gene>
    <name evidence="2" type="ORF">B0J12DRAFT_553037</name>
</gene>